<dbReference type="AlphaFoldDB" id="A0A0D2X5R4"/>
<name>A0A0D2X5R4_CAPO3</name>
<feature type="compositionally biased region" description="Low complexity" evidence="1">
    <location>
        <begin position="198"/>
        <end position="217"/>
    </location>
</feature>
<dbReference type="PANTHER" id="PTHR23202:SF124">
    <property type="entry name" value="C2H2-TYPE DOMAIN-CONTAINING PROTEIN-RELATED"/>
    <property type="match status" value="1"/>
</dbReference>
<dbReference type="SUPFAM" id="SSF56300">
    <property type="entry name" value="Metallo-dependent phosphatases"/>
    <property type="match status" value="1"/>
</dbReference>
<feature type="region of interest" description="Disordered" evidence="1">
    <location>
        <begin position="1"/>
        <end position="86"/>
    </location>
</feature>
<feature type="compositionally biased region" description="Low complexity" evidence="1">
    <location>
        <begin position="733"/>
        <end position="751"/>
    </location>
</feature>
<feature type="domain" description="Calcineurin-like phosphoesterase" evidence="2">
    <location>
        <begin position="429"/>
        <end position="596"/>
    </location>
</feature>
<evidence type="ECO:0000313" key="3">
    <source>
        <dbReference type="EMBL" id="KJE98264.1"/>
    </source>
</evidence>
<evidence type="ECO:0000259" key="2">
    <source>
        <dbReference type="Pfam" id="PF00149"/>
    </source>
</evidence>
<keyword evidence="4" id="KW-1185">Reference proteome</keyword>
<dbReference type="Proteomes" id="UP000008743">
    <property type="component" value="Unassembled WGS sequence"/>
</dbReference>
<feature type="region of interest" description="Disordered" evidence="1">
    <location>
        <begin position="855"/>
        <end position="888"/>
    </location>
</feature>
<feature type="compositionally biased region" description="Low complexity" evidence="1">
    <location>
        <begin position="862"/>
        <end position="874"/>
    </location>
</feature>
<dbReference type="PhylomeDB" id="A0A0D2X5R4"/>
<dbReference type="InParanoid" id="A0A0D2X5R4"/>
<dbReference type="EMBL" id="KE346378">
    <property type="protein sequence ID" value="KJE98264.1"/>
    <property type="molecule type" value="Genomic_DNA"/>
</dbReference>
<feature type="compositionally biased region" description="Low complexity" evidence="1">
    <location>
        <begin position="39"/>
        <end position="86"/>
    </location>
</feature>
<reference evidence="4" key="1">
    <citation type="submission" date="2011-02" db="EMBL/GenBank/DDBJ databases">
        <title>The Genome Sequence of Capsaspora owczarzaki ATCC 30864.</title>
        <authorList>
            <person name="Russ C."/>
            <person name="Cuomo C."/>
            <person name="Burger G."/>
            <person name="Gray M.W."/>
            <person name="Holland P.W.H."/>
            <person name="King N."/>
            <person name="Lang F.B.F."/>
            <person name="Roger A.J."/>
            <person name="Ruiz-Trillo I."/>
            <person name="Young S.K."/>
            <person name="Zeng Q."/>
            <person name="Gargeya S."/>
            <person name="Alvarado L."/>
            <person name="Berlin A."/>
            <person name="Chapman S.B."/>
            <person name="Chen Z."/>
            <person name="Freedman E."/>
            <person name="Gellesch M."/>
            <person name="Goldberg J."/>
            <person name="Griggs A."/>
            <person name="Gujja S."/>
            <person name="Heilman E."/>
            <person name="Heiman D."/>
            <person name="Howarth C."/>
            <person name="Mehta T."/>
            <person name="Neiman D."/>
            <person name="Pearson M."/>
            <person name="Roberts A."/>
            <person name="Saif S."/>
            <person name="Shea T."/>
            <person name="Shenoy N."/>
            <person name="Sisk P."/>
            <person name="Stolte C."/>
            <person name="Sykes S."/>
            <person name="White J."/>
            <person name="Yandava C."/>
            <person name="Haas B."/>
            <person name="Nusbaum C."/>
            <person name="Birren B."/>
        </authorList>
    </citation>
    <scope>NUCLEOTIDE SEQUENCE</scope>
    <source>
        <strain evidence="4">ATCC 30864</strain>
    </source>
</reference>
<dbReference type="GO" id="GO:0016787">
    <property type="term" value="F:hydrolase activity"/>
    <property type="evidence" value="ECO:0007669"/>
    <property type="project" value="InterPro"/>
</dbReference>
<accession>A0A0D2X5R4</accession>
<dbReference type="InterPro" id="IPR004843">
    <property type="entry name" value="Calcineurin-like_PHP"/>
</dbReference>
<proteinExistence type="predicted"/>
<evidence type="ECO:0000256" key="1">
    <source>
        <dbReference type="SAM" id="MobiDB-lite"/>
    </source>
</evidence>
<gene>
    <name evidence="3" type="ORF">CAOG_008254</name>
</gene>
<evidence type="ECO:0000313" key="4">
    <source>
        <dbReference type="Proteomes" id="UP000008743"/>
    </source>
</evidence>
<organism evidence="3 4">
    <name type="scientific">Capsaspora owczarzaki (strain ATCC 30864)</name>
    <dbReference type="NCBI Taxonomy" id="595528"/>
    <lineage>
        <taxon>Eukaryota</taxon>
        <taxon>Filasterea</taxon>
        <taxon>Capsaspora</taxon>
    </lineage>
</organism>
<dbReference type="Gene3D" id="3.60.21.10">
    <property type="match status" value="1"/>
</dbReference>
<dbReference type="RefSeq" id="XP_004342423.1">
    <property type="nucleotide sequence ID" value="XM_004342374.2"/>
</dbReference>
<dbReference type="Pfam" id="PF00149">
    <property type="entry name" value="Metallophos"/>
    <property type="match status" value="1"/>
</dbReference>
<sequence length="1014" mass="110873">MATSLGHTPAIRRSSYEQLLEQMSPDQPTEAHGDDAQQTPATADAPTATSATATATVTATAEITPTPSNLTAPASAAPSTTTPAVDAAPPQAAQMSYAALEQQRILEWHQREKAREAEREKRFKSDRELYGLPEFHKMLADAQPNWDAYWTDVQKAVEYLTDFSQKSDATPPISENAEASMLATFAGQQPGLSASFTSIASNGSNGSSTSNSNAPSARASMYSDLNYPLGRDSTTSSHSSLASAVSASEATPPSSSGFLAPATAAATSTVGRRHNSRSSVNSLTSTIFATIGVHSANTADGFKPRYTLSEMQSRFQSIYPEYWTFLNETHKFSGHMHDFYDTLFMYGFRTTERTGSGGFREQRNAHMNMDRYMIDPKEFGRAVCVYLRQQRKLFHTRTLWHDGRRPARSPNSFAQKEIFNQVKSDRCVHVLNLGDIHGCFGALLNFLAGLADQRLLDDQWRLLSPDVCVVLTGDLADRGFFGVEVWLAVLYLLIRNPNQVFVLKANHEYGAENEFRHDECPLKLRLSPKIFQHIFYRIAETFPDLLFLGIKSANEINYFVYTHGAVEPGYVPNGFLAASPKTRFHLIESYDRTWFFDHLSRTDPALWKRVQGARYFSEIPQVIVSQPDGAFGGGPIWNCYQNQSDYELGRMGQGIAISKDVLIATFGFWATDTEEDLIMPQSGGASGGTLVAAAQRTVTVNGSSSSSSRPGIPFFGAPGSQPSIITTPPPPESSASTPASASASATTSTSAKTDDDAEFEAFLANSGLNGAASKGGSMRDKRSSRIKVGFGSLRKTLRMSLDPKEIEAMEAAAAAAEAPAAPALTTAAAADAASKGAKDKESSSSSSWFGKLFRRKKDEPEQQAQAEPEGSSSARARRPNTISRVGTTFRHRKGCKTPVFHLNIGGHEHGAGLEIDPLAIAREAGGYAPFWRVNPDSRKFYVYKFFNMQDLLYYKLNDVSYGRLSLQVSQDKVGWSMEGDPIQDVLGLYESSIRCRSLFNSKYGDDVFGEEKSM</sequence>
<feature type="region of interest" description="Disordered" evidence="1">
    <location>
        <begin position="196"/>
        <end position="217"/>
    </location>
</feature>
<feature type="region of interest" description="Disordered" evidence="1">
    <location>
        <begin position="701"/>
        <end position="754"/>
    </location>
</feature>
<dbReference type="PANTHER" id="PTHR23202">
    <property type="entry name" value="WASP INTERACTING PROTEIN-RELATED"/>
    <property type="match status" value="1"/>
</dbReference>
<protein>
    <recommendedName>
        <fullName evidence="2">Calcineurin-like phosphoesterase domain-containing protein</fullName>
    </recommendedName>
</protein>
<dbReference type="InterPro" id="IPR029052">
    <property type="entry name" value="Metallo-depent_PP-like"/>
</dbReference>